<dbReference type="Pfam" id="PF01724">
    <property type="entry name" value="DUF29"/>
    <property type="match status" value="1"/>
</dbReference>
<dbReference type="RefSeq" id="WP_113890369.1">
    <property type="nucleotide sequence ID" value="NZ_QNRK01000018.1"/>
</dbReference>
<name>A0A366F7C0_9HYPH</name>
<comment type="caution">
    <text evidence="1">The sequence shown here is derived from an EMBL/GenBank/DDBJ whole genome shotgun (WGS) entry which is preliminary data.</text>
</comment>
<dbReference type="OrthoDB" id="425753at2"/>
<gene>
    <name evidence="1" type="ORF">DFR50_11824</name>
</gene>
<dbReference type="InterPro" id="IPR002636">
    <property type="entry name" value="DUF29"/>
</dbReference>
<dbReference type="Proteomes" id="UP000253529">
    <property type="component" value="Unassembled WGS sequence"/>
</dbReference>
<accession>A0A366F7C0</accession>
<dbReference type="EMBL" id="QNRK01000018">
    <property type="protein sequence ID" value="RBP10538.1"/>
    <property type="molecule type" value="Genomic_DNA"/>
</dbReference>
<dbReference type="Gene3D" id="1.20.1220.20">
    <property type="entry name" value="Uncharcterised protein PF01724"/>
    <property type="match status" value="1"/>
</dbReference>
<dbReference type="PANTHER" id="PTHR34235">
    <property type="entry name" value="SLR1203 PROTEIN-RELATED"/>
    <property type="match status" value="1"/>
</dbReference>
<protein>
    <submittedName>
        <fullName evidence="1">Uncharacterized protein DUF29</fullName>
    </submittedName>
</protein>
<reference evidence="1 2" key="1">
    <citation type="submission" date="2018-06" db="EMBL/GenBank/DDBJ databases">
        <title>Genomic Encyclopedia of Type Strains, Phase IV (KMG-IV): sequencing the most valuable type-strain genomes for metagenomic binning, comparative biology and taxonomic classification.</title>
        <authorList>
            <person name="Goeker M."/>
        </authorList>
    </citation>
    <scope>NUCLEOTIDE SEQUENCE [LARGE SCALE GENOMIC DNA]</scope>
    <source>
        <strain evidence="1 2">DSM 24875</strain>
    </source>
</reference>
<keyword evidence="2" id="KW-1185">Reference proteome</keyword>
<evidence type="ECO:0000313" key="1">
    <source>
        <dbReference type="EMBL" id="RBP10538.1"/>
    </source>
</evidence>
<evidence type="ECO:0000313" key="2">
    <source>
        <dbReference type="Proteomes" id="UP000253529"/>
    </source>
</evidence>
<proteinExistence type="predicted"/>
<sequence length="138" mass="16087">MSYQSDLYEWTKEQADALRRRAPNSLDWDNLAEEIESLGTSQRSEIRSRLKVLLVHLLKWRHQPELRCGSWRGSIREARDQIEDLLEDNPSLRAYPAECLTKAYARARLRALDETGLLCVPETCPWTIEDVLAGDFWL</sequence>
<organism evidence="1 2">
    <name type="scientific">Roseiarcus fermentans</name>
    <dbReference type="NCBI Taxonomy" id="1473586"/>
    <lineage>
        <taxon>Bacteria</taxon>
        <taxon>Pseudomonadati</taxon>
        <taxon>Pseudomonadota</taxon>
        <taxon>Alphaproteobacteria</taxon>
        <taxon>Hyphomicrobiales</taxon>
        <taxon>Roseiarcaceae</taxon>
        <taxon>Roseiarcus</taxon>
    </lineage>
</organism>
<dbReference type="AlphaFoldDB" id="A0A366F7C0"/>